<evidence type="ECO:0000313" key="2">
    <source>
        <dbReference type="Proteomes" id="UP000198284"/>
    </source>
</evidence>
<accession>A0A239I3W1</accession>
<reference evidence="1 2" key="1">
    <citation type="submission" date="2017-06" db="EMBL/GenBank/DDBJ databases">
        <authorList>
            <person name="Kim H.J."/>
            <person name="Triplett B.A."/>
        </authorList>
    </citation>
    <scope>NUCLEOTIDE SEQUENCE [LARGE SCALE GENOMIC DNA]</scope>
    <source>
        <strain evidence="1 2">U15</strain>
    </source>
</reference>
<proteinExistence type="predicted"/>
<sequence length="91" mass="10179">MTDSSIPWVISPRCMKDPNLRIAKVGKLFSTIAKAVRYTNSYFCSSSGVSTIQIKFFGKHQPRKFANFSWTNDSIFIVSEANDESHGVGEV</sequence>
<protein>
    <submittedName>
        <fullName evidence="1">Uncharacterized protein</fullName>
    </submittedName>
</protein>
<gene>
    <name evidence="1" type="ORF">SAMN06265795_10898</name>
</gene>
<dbReference type="AlphaFoldDB" id="A0A239I3W1"/>
<dbReference type="Proteomes" id="UP000198284">
    <property type="component" value="Unassembled WGS sequence"/>
</dbReference>
<dbReference type="EMBL" id="FZOT01000008">
    <property type="protein sequence ID" value="SNS88062.1"/>
    <property type="molecule type" value="Genomic_DNA"/>
</dbReference>
<keyword evidence="2" id="KW-1185">Reference proteome</keyword>
<name>A0A239I3W1_9BURK</name>
<evidence type="ECO:0000313" key="1">
    <source>
        <dbReference type="EMBL" id="SNS88062.1"/>
    </source>
</evidence>
<organism evidence="1 2">
    <name type="scientific">Noviherbaspirillum humi</name>
    <dbReference type="NCBI Taxonomy" id="1688639"/>
    <lineage>
        <taxon>Bacteria</taxon>
        <taxon>Pseudomonadati</taxon>
        <taxon>Pseudomonadota</taxon>
        <taxon>Betaproteobacteria</taxon>
        <taxon>Burkholderiales</taxon>
        <taxon>Oxalobacteraceae</taxon>
        <taxon>Noviherbaspirillum</taxon>
    </lineage>
</organism>